<name>A0A0W1SH82_9EURY</name>
<sequence length="59" mass="6595">MSHTPELPEQYVCDGCHAVYAGTVSHEEGTYHYSKPDECAACGSTEFVPFEQYVRHKTA</sequence>
<reference evidence="1 2" key="1">
    <citation type="submission" date="2015-12" db="EMBL/GenBank/DDBJ databases">
        <title>Haloferax profundi sp. nov. isolated from the Discovery deep brine-seawater interface in the Red Sea.</title>
        <authorList>
            <person name="Zhang G."/>
            <person name="Stingl U."/>
            <person name="Rashid M."/>
        </authorList>
    </citation>
    <scope>NUCLEOTIDE SEQUENCE [LARGE SCALE GENOMIC DNA]</scope>
    <source>
        <strain evidence="1 2">SB29</strain>
    </source>
</reference>
<proteinExistence type="predicted"/>
<gene>
    <name evidence="1" type="ORF">AUR66_00955</name>
</gene>
<organism evidence="1 2">
    <name type="scientific">Haloferax profundi</name>
    <dbReference type="NCBI Taxonomy" id="1544718"/>
    <lineage>
        <taxon>Archaea</taxon>
        <taxon>Methanobacteriati</taxon>
        <taxon>Methanobacteriota</taxon>
        <taxon>Stenosarchaea group</taxon>
        <taxon>Halobacteria</taxon>
        <taxon>Halobacteriales</taxon>
        <taxon>Haloferacaceae</taxon>
        <taxon>Haloferax</taxon>
    </lineage>
</organism>
<comment type="caution">
    <text evidence="1">The sequence shown here is derived from an EMBL/GenBank/DDBJ whole genome shotgun (WGS) entry which is preliminary data.</text>
</comment>
<protein>
    <recommendedName>
        <fullName evidence="3">Small CPxCG-related zinc finger protein</fullName>
    </recommendedName>
</protein>
<dbReference type="RefSeq" id="WP_058572574.1">
    <property type="nucleotide sequence ID" value="NZ_LOPV01000257.1"/>
</dbReference>
<keyword evidence="2" id="KW-1185">Reference proteome</keyword>
<dbReference type="Proteomes" id="UP000053157">
    <property type="component" value="Unassembled WGS sequence"/>
</dbReference>
<dbReference type="AlphaFoldDB" id="A0A0W1SH82"/>
<dbReference type="OrthoDB" id="172011at2157"/>
<accession>A0A0W1SH82</accession>
<evidence type="ECO:0008006" key="3">
    <source>
        <dbReference type="Google" id="ProtNLM"/>
    </source>
</evidence>
<dbReference type="EMBL" id="LOPV01000257">
    <property type="protein sequence ID" value="KTG25595.1"/>
    <property type="molecule type" value="Genomic_DNA"/>
</dbReference>
<evidence type="ECO:0000313" key="1">
    <source>
        <dbReference type="EMBL" id="KTG25595.1"/>
    </source>
</evidence>
<evidence type="ECO:0000313" key="2">
    <source>
        <dbReference type="Proteomes" id="UP000053157"/>
    </source>
</evidence>